<dbReference type="InterPro" id="IPR037045">
    <property type="entry name" value="S8pro/Inhibitor_I9_sf"/>
</dbReference>
<dbReference type="InterPro" id="IPR036852">
    <property type="entry name" value="Peptidase_S8/S53_dom_sf"/>
</dbReference>
<dbReference type="InterPro" id="IPR000209">
    <property type="entry name" value="Peptidase_S8/S53_dom"/>
</dbReference>
<dbReference type="InterPro" id="IPR010259">
    <property type="entry name" value="S8pro/Inhibitor_I9"/>
</dbReference>
<evidence type="ECO:0000256" key="6">
    <source>
        <dbReference type="ARBA" id="ARBA00022729"/>
    </source>
</evidence>
<evidence type="ECO:0000256" key="2">
    <source>
        <dbReference type="ARBA" id="ARBA00004613"/>
    </source>
</evidence>
<keyword evidence="7 12" id="KW-0378">Hydrolase</keyword>
<dbReference type="PANTHER" id="PTHR43806">
    <property type="entry name" value="PEPTIDASE S8"/>
    <property type="match status" value="1"/>
</dbReference>
<dbReference type="SMR" id="A0A0J6FFH3"/>
<dbReference type="Pfam" id="PF00082">
    <property type="entry name" value="Peptidase_S8"/>
    <property type="match status" value="1"/>
</dbReference>
<evidence type="ECO:0000256" key="9">
    <source>
        <dbReference type="ARBA" id="ARBA00023026"/>
    </source>
</evidence>
<protein>
    <submittedName>
        <fullName evidence="16">Oryzin</fullName>
    </submittedName>
</protein>
<dbReference type="SUPFAM" id="SSF54897">
    <property type="entry name" value="Protease propeptides/inhibitors"/>
    <property type="match status" value="1"/>
</dbReference>
<comment type="function">
    <text evidence="1">Secreted subtilisin-like serine protease with keratinolytic activity that contributes to pathogenicity.</text>
</comment>
<keyword evidence="10" id="KW-0865">Zymogen</keyword>
<evidence type="ECO:0000256" key="12">
    <source>
        <dbReference type="PROSITE-ProRule" id="PRU01240"/>
    </source>
</evidence>
<dbReference type="Pfam" id="PF05922">
    <property type="entry name" value="Inhibitor_I9"/>
    <property type="match status" value="1"/>
</dbReference>
<dbReference type="CDD" id="cd04077">
    <property type="entry name" value="Peptidases_S8_PCSK9_ProteinaseK_like"/>
    <property type="match status" value="1"/>
</dbReference>
<dbReference type="Proteomes" id="UP000054567">
    <property type="component" value="Unassembled WGS sequence"/>
</dbReference>
<comment type="subcellular location">
    <subcellularLocation>
        <location evidence="2">Secreted</location>
    </subcellularLocation>
</comment>
<feature type="active site" description="Charge relay system" evidence="12">
    <location>
        <position position="345"/>
    </location>
</feature>
<dbReference type="Gene3D" id="3.40.50.200">
    <property type="entry name" value="Peptidase S8/S53 domain"/>
    <property type="match status" value="1"/>
</dbReference>
<dbReference type="GO" id="GO:0005576">
    <property type="term" value="C:extracellular region"/>
    <property type="evidence" value="ECO:0007669"/>
    <property type="project" value="UniProtKB-SubCell"/>
</dbReference>
<feature type="signal peptide" evidence="13">
    <location>
        <begin position="1"/>
        <end position="20"/>
    </location>
</feature>
<name>A0A0J6FFH3_COCPO</name>
<dbReference type="GO" id="GO:0006508">
    <property type="term" value="P:proteolysis"/>
    <property type="evidence" value="ECO:0007669"/>
    <property type="project" value="UniProtKB-KW"/>
</dbReference>
<dbReference type="OrthoDB" id="206201at2759"/>
<dbReference type="FunFam" id="3.40.50.200:FF:000014">
    <property type="entry name" value="Proteinase K"/>
    <property type="match status" value="1"/>
</dbReference>
<organism evidence="16 17">
    <name type="scientific">Coccidioides posadasii RMSCC 3488</name>
    <dbReference type="NCBI Taxonomy" id="454284"/>
    <lineage>
        <taxon>Eukaryota</taxon>
        <taxon>Fungi</taxon>
        <taxon>Dikarya</taxon>
        <taxon>Ascomycota</taxon>
        <taxon>Pezizomycotina</taxon>
        <taxon>Eurotiomycetes</taxon>
        <taxon>Eurotiomycetidae</taxon>
        <taxon>Onygenales</taxon>
        <taxon>Onygenaceae</taxon>
        <taxon>Coccidioides</taxon>
    </lineage>
</organism>
<evidence type="ECO:0000256" key="7">
    <source>
        <dbReference type="ARBA" id="ARBA00022801"/>
    </source>
</evidence>
<evidence type="ECO:0000256" key="13">
    <source>
        <dbReference type="SAM" id="SignalP"/>
    </source>
</evidence>
<evidence type="ECO:0000256" key="11">
    <source>
        <dbReference type="ARBA" id="ARBA00023180"/>
    </source>
</evidence>
<keyword evidence="11" id="KW-0325">Glycoprotein</keyword>
<feature type="active site" description="Charge relay system" evidence="12">
    <location>
        <position position="159"/>
    </location>
</feature>
<evidence type="ECO:0000256" key="8">
    <source>
        <dbReference type="ARBA" id="ARBA00022825"/>
    </source>
</evidence>
<dbReference type="SUPFAM" id="SSF52743">
    <property type="entry name" value="Subtilisin-like"/>
    <property type="match status" value="1"/>
</dbReference>
<dbReference type="GO" id="GO:0004252">
    <property type="term" value="F:serine-type endopeptidase activity"/>
    <property type="evidence" value="ECO:0007669"/>
    <property type="project" value="UniProtKB-UniRule"/>
</dbReference>
<dbReference type="InterPro" id="IPR034193">
    <property type="entry name" value="PCSK9_ProteinaseK-like"/>
</dbReference>
<feature type="chain" id="PRO_5005271035" evidence="13">
    <location>
        <begin position="21"/>
        <end position="399"/>
    </location>
</feature>
<evidence type="ECO:0000313" key="16">
    <source>
        <dbReference type="EMBL" id="KMM68060.1"/>
    </source>
</evidence>
<accession>A0A0J6FFH3</accession>
<evidence type="ECO:0000256" key="4">
    <source>
        <dbReference type="ARBA" id="ARBA00022525"/>
    </source>
</evidence>
<keyword evidence="6 13" id="KW-0732">Signal</keyword>
<reference evidence="17" key="3">
    <citation type="journal article" date="2010" name="Genome Res.">
        <title>Population genomic sequencing of Coccidioides fungi reveals recent hybridization and transposon control.</title>
        <authorList>
            <person name="Neafsey D.E."/>
            <person name="Barker B.M."/>
            <person name="Sharpton T.J."/>
            <person name="Stajich J.E."/>
            <person name="Park D.J."/>
            <person name="Whiston E."/>
            <person name="Hung C.-Y."/>
            <person name="McMahan C."/>
            <person name="White J."/>
            <person name="Sykes S."/>
            <person name="Heiman D."/>
            <person name="Young S."/>
            <person name="Zeng Q."/>
            <person name="Abouelleil A."/>
            <person name="Aftuck L."/>
            <person name="Bessette D."/>
            <person name="Brown A."/>
            <person name="FitzGerald M."/>
            <person name="Lui A."/>
            <person name="Macdonald J.P."/>
            <person name="Priest M."/>
            <person name="Orbach M.J."/>
            <person name="Galgiani J.N."/>
            <person name="Kirkland T.N."/>
            <person name="Cole G.T."/>
            <person name="Birren B.W."/>
            <person name="Henn M.R."/>
            <person name="Taylor J.W."/>
            <person name="Rounsley S.D."/>
        </authorList>
    </citation>
    <scope>NUCLEOTIDE SEQUENCE [LARGE SCALE GENOMIC DNA]</scope>
    <source>
        <strain evidence="17">RMSCC 3488</strain>
    </source>
</reference>
<dbReference type="EMBL" id="DS268110">
    <property type="protein sequence ID" value="KMM68060.1"/>
    <property type="molecule type" value="Genomic_DNA"/>
</dbReference>
<keyword evidence="8 12" id="KW-0720">Serine protease</keyword>
<proteinExistence type="inferred from homology"/>
<feature type="domain" description="Peptidase S8/S53" evidence="14">
    <location>
        <begin position="150"/>
        <end position="361"/>
    </location>
</feature>
<dbReference type="PRINTS" id="PR00723">
    <property type="entry name" value="SUBTILISIN"/>
</dbReference>
<gene>
    <name evidence="16" type="ORF">CPAG_04392</name>
</gene>
<sequence>MGFLSSAILLLITAFPAAQAGEMINAAAGATDVIPDSYIVVMNEGISESDFESHRTWATSMNSKSRKRAGAFSGVSRTWSATGMKGYSGSFARETIEQIANNSAVAYVEPDRMVNITAFVTQRNAPSYGLGRISNKRPGNRDYIFDESAGRGITIYGVDTGIDIRHPEFEGRATWGTNEINDVNQDENGHGTHTAGTFAGRNFGVAKRANIVAVKVLNAEGSGSTSGIISGINWCVDHARRNNILGRAVMNLSLGGTGARAFNQVATNAANAGIFLAVAAGNDGEDAANTSPASARGVCTVSASTERDTRADFSNFGSVVDIYAPGDQIPSVFPNNARRVLSGTSMAAPHVAGVGAYLMALEGISSGQVCNRIKRLSQPRIRNPGRDTTNRLLYNNSGV</sequence>
<dbReference type="PROSITE" id="PS00138">
    <property type="entry name" value="SUBTILASE_SER"/>
    <property type="match status" value="1"/>
</dbReference>
<evidence type="ECO:0000256" key="1">
    <source>
        <dbReference type="ARBA" id="ARBA00002101"/>
    </source>
</evidence>
<evidence type="ECO:0000259" key="15">
    <source>
        <dbReference type="Pfam" id="PF05922"/>
    </source>
</evidence>
<feature type="domain" description="Inhibitor I9" evidence="15">
    <location>
        <begin position="37"/>
        <end position="116"/>
    </location>
</feature>
<reference evidence="16 17" key="1">
    <citation type="submission" date="2007-06" db="EMBL/GenBank/DDBJ databases">
        <title>The Genome Sequence of Coccidioides posadasii RMSCC_3488.</title>
        <authorList>
            <consortium name="Coccidioides Genome Resources Consortium"/>
            <consortium name="The Broad Institute Genome Sequencing Platform"/>
            <person name="Henn M.R."/>
            <person name="Sykes S."/>
            <person name="Young S."/>
            <person name="Jaffe D."/>
            <person name="Berlin A."/>
            <person name="Alvarez P."/>
            <person name="Butler J."/>
            <person name="Gnerre S."/>
            <person name="Grabherr M."/>
            <person name="Mauceli E."/>
            <person name="Brockman W."/>
            <person name="Kodira C."/>
            <person name="Alvarado L."/>
            <person name="Zeng Q."/>
            <person name="Crawford M."/>
            <person name="Antoine C."/>
            <person name="Devon K."/>
            <person name="Galgiani J."/>
            <person name="Orsborn K."/>
            <person name="Lewis M.L."/>
            <person name="Nusbaum C."/>
            <person name="Galagan J."/>
            <person name="Birren B."/>
        </authorList>
    </citation>
    <scope>NUCLEOTIDE SEQUENCE [LARGE SCALE GENOMIC DNA]</scope>
    <source>
        <strain evidence="16 17">RMSCC 3488</strain>
    </source>
</reference>
<keyword evidence="9" id="KW-0843">Virulence</keyword>
<evidence type="ECO:0000256" key="10">
    <source>
        <dbReference type="ARBA" id="ARBA00023145"/>
    </source>
</evidence>
<keyword evidence="4" id="KW-0964">Secreted</keyword>
<dbReference type="InterPro" id="IPR015500">
    <property type="entry name" value="Peptidase_S8_subtilisin-rel"/>
</dbReference>
<evidence type="ECO:0000259" key="14">
    <source>
        <dbReference type="Pfam" id="PF00082"/>
    </source>
</evidence>
<dbReference type="PROSITE" id="PS51892">
    <property type="entry name" value="SUBTILASE"/>
    <property type="match status" value="1"/>
</dbReference>
<comment type="similarity">
    <text evidence="3 12">Belongs to the peptidase S8 family.</text>
</comment>
<dbReference type="PANTHER" id="PTHR43806:SF11">
    <property type="entry name" value="CEREVISIN-RELATED"/>
    <property type="match status" value="1"/>
</dbReference>
<dbReference type="Gene3D" id="3.30.70.80">
    <property type="entry name" value="Peptidase S8 propeptide/proteinase inhibitor I9"/>
    <property type="match status" value="1"/>
</dbReference>
<reference evidence="17" key="2">
    <citation type="journal article" date="2009" name="Genome Res.">
        <title>Comparative genomic analyses of the human fungal pathogens Coccidioides and their relatives.</title>
        <authorList>
            <person name="Sharpton T.J."/>
            <person name="Stajich J.E."/>
            <person name="Rounsley S.D."/>
            <person name="Gardner M.J."/>
            <person name="Wortman J.R."/>
            <person name="Jordar V.S."/>
            <person name="Maiti R."/>
            <person name="Kodira C.D."/>
            <person name="Neafsey D.E."/>
            <person name="Zeng Q."/>
            <person name="Hung C.-Y."/>
            <person name="McMahan C."/>
            <person name="Muszewska A."/>
            <person name="Grynberg M."/>
            <person name="Mandel M.A."/>
            <person name="Kellner E.M."/>
            <person name="Barker B.M."/>
            <person name="Galgiani J.N."/>
            <person name="Orbach M.J."/>
            <person name="Kirkland T.N."/>
            <person name="Cole G.T."/>
            <person name="Henn M.R."/>
            <person name="Birren B.W."/>
            <person name="Taylor J.W."/>
        </authorList>
    </citation>
    <scope>NUCLEOTIDE SEQUENCE [LARGE SCALE GENOMIC DNA]</scope>
    <source>
        <strain evidence="17">RMSCC 3488</strain>
    </source>
</reference>
<dbReference type="InterPro" id="IPR023828">
    <property type="entry name" value="Peptidase_S8_Ser-AS"/>
</dbReference>
<evidence type="ECO:0000313" key="17">
    <source>
        <dbReference type="Proteomes" id="UP000054567"/>
    </source>
</evidence>
<feature type="active site" description="Charge relay system" evidence="12">
    <location>
        <position position="190"/>
    </location>
</feature>
<evidence type="ECO:0000256" key="3">
    <source>
        <dbReference type="ARBA" id="ARBA00011073"/>
    </source>
</evidence>
<dbReference type="InterPro" id="IPR050131">
    <property type="entry name" value="Peptidase_S8_subtilisin-like"/>
</dbReference>
<dbReference type="VEuPathDB" id="FungiDB:CPAG_04392"/>
<dbReference type="AlphaFoldDB" id="A0A0J6FFH3"/>
<evidence type="ECO:0000256" key="5">
    <source>
        <dbReference type="ARBA" id="ARBA00022670"/>
    </source>
</evidence>
<keyword evidence="5 12" id="KW-0645">Protease</keyword>